<dbReference type="Pfam" id="PF00383">
    <property type="entry name" value="dCMP_cyt_deam_1"/>
    <property type="match status" value="1"/>
</dbReference>
<keyword evidence="3" id="KW-0862">Zinc</keyword>
<dbReference type="RefSeq" id="WP_162335708.1">
    <property type="nucleotide sequence ID" value="NZ_CP048113.1"/>
</dbReference>
<dbReference type="InterPro" id="IPR016192">
    <property type="entry name" value="APOBEC/CMP_deaminase_Zn-bd"/>
</dbReference>
<evidence type="ECO:0000256" key="3">
    <source>
        <dbReference type="ARBA" id="ARBA00022833"/>
    </source>
</evidence>
<dbReference type="InterPro" id="IPR016193">
    <property type="entry name" value="Cytidine_deaminase-like"/>
</dbReference>
<dbReference type="AlphaFoldDB" id="A0A6B9ZQH3"/>
<dbReference type="PANTHER" id="PTHR11079:SF149">
    <property type="entry name" value="TRNA-SPECIFIC ADENOSINE DEAMINASE 2"/>
    <property type="match status" value="1"/>
</dbReference>
<organism evidence="5 6">
    <name type="scientific">Chitinophaga agri</name>
    <dbReference type="NCBI Taxonomy" id="2703787"/>
    <lineage>
        <taxon>Bacteria</taxon>
        <taxon>Pseudomonadati</taxon>
        <taxon>Bacteroidota</taxon>
        <taxon>Chitinophagia</taxon>
        <taxon>Chitinophagales</taxon>
        <taxon>Chitinophagaceae</taxon>
        <taxon>Chitinophaga</taxon>
    </lineage>
</organism>
<dbReference type="Proteomes" id="UP000476411">
    <property type="component" value="Chromosome"/>
</dbReference>
<name>A0A6B9ZQH3_9BACT</name>
<dbReference type="Gene3D" id="3.40.140.10">
    <property type="entry name" value="Cytidine Deaminase, domain 2"/>
    <property type="match status" value="1"/>
</dbReference>
<protein>
    <submittedName>
        <fullName evidence="5">Nucleoside deaminase</fullName>
    </submittedName>
</protein>
<dbReference type="InterPro" id="IPR002125">
    <property type="entry name" value="CMP_dCMP_dom"/>
</dbReference>
<dbReference type="PROSITE" id="PS51747">
    <property type="entry name" value="CYT_DCMP_DEAMINASES_2"/>
    <property type="match status" value="1"/>
</dbReference>
<dbReference type="GO" id="GO:0052717">
    <property type="term" value="F:tRNA-specific adenosine-34 deaminase activity"/>
    <property type="evidence" value="ECO:0007669"/>
    <property type="project" value="TreeGrafter"/>
</dbReference>
<sequence>MNTHDQFMQRCYELAAIAASEGESPVGSVLVSNGLIIGEGTEKSRQLKDVTRHAEVVAILDALQKGKPTAGSILYSNVEPCILCSYAIRHYKIAEVVFEKHTGELGGTHAPFNLLTAADFTSWDQPPVITVYTRK</sequence>
<evidence type="ECO:0000313" key="6">
    <source>
        <dbReference type="Proteomes" id="UP000476411"/>
    </source>
</evidence>
<evidence type="ECO:0000313" key="5">
    <source>
        <dbReference type="EMBL" id="QHS63994.1"/>
    </source>
</evidence>
<evidence type="ECO:0000259" key="4">
    <source>
        <dbReference type="PROSITE" id="PS51747"/>
    </source>
</evidence>
<keyword evidence="6" id="KW-1185">Reference proteome</keyword>
<proteinExistence type="predicted"/>
<keyword evidence="1" id="KW-0479">Metal-binding</keyword>
<dbReference type="PANTHER" id="PTHR11079">
    <property type="entry name" value="CYTOSINE DEAMINASE FAMILY MEMBER"/>
    <property type="match status" value="1"/>
</dbReference>
<dbReference type="GO" id="GO:0002100">
    <property type="term" value="P:tRNA wobble adenosine to inosine editing"/>
    <property type="evidence" value="ECO:0007669"/>
    <property type="project" value="TreeGrafter"/>
</dbReference>
<feature type="domain" description="CMP/dCMP-type deaminase" evidence="4">
    <location>
        <begin position="2"/>
        <end position="109"/>
    </location>
</feature>
<dbReference type="SUPFAM" id="SSF53927">
    <property type="entry name" value="Cytidine deaminase-like"/>
    <property type="match status" value="1"/>
</dbReference>
<dbReference type="KEGG" id="chih:GWR21_12835"/>
<reference evidence="5 6" key="1">
    <citation type="submission" date="2020-01" db="EMBL/GenBank/DDBJ databases">
        <title>Complete genome sequence of Chitinophaga sp. H33E-04 isolated from quinoa roots.</title>
        <authorList>
            <person name="Weon H.-Y."/>
            <person name="Lee S.A."/>
        </authorList>
    </citation>
    <scope>NUCLEOTIDE SEQUENCE [LARGE SCALE GENOMIC DNA]</scope>
    <source>
        <strain evidence="5 6">H33E-04</strain>
    </source>
</reference>
<dbReference type="GO" id="GO:0008270">
    <property type="term" value="F:zinc ion binding"/>
    <property type="evidence" value="ECO:0007669"/>
    <property type="project" value="InterPro"/>
</dbReference>
<evidence type="ECO:0000256" key="1">
    <source>
        <dbReference type="ARBA" id="ARBA00022723"/>
    </source>
</evidence>
<accession>A0A6B9ZQH3</accession>
<dbReference type="EMBL" id="CP048113">
    <property type="protein sequence ID" value="QHS63994.1"/>
    <property type="molecule type" value="Genomic_DNA"/>
</dbReference>
<dbReference type="PROSITE" id="PS00903">
    <property type="entry name" value="CYT_DCMP_DEAMINASES_1"/>
    <property type="match status" value="1"/>
</dbReference>
<evidence type="ECO:0000256" key="2">
    <source>
        <dbReference type="ARBA" id="ARBA00022801"/>
    </source>
</evidence>
<gene>
    <name evidence="5" type="ORF">GWR21_12835</name>
</gene>
<keyword evidence="2" id="KW-0378">Hydrolase</keyword>
<dbReference type="CDD" id="cd01285">
    <property type="entry name" value="nucleoside_deaminase"/>
    <property type="match status" value="1"/>
</dbReference>